<feature type="region of interest" description="Disordered" evidence="1">
    <location>
        <begin position="15"/>
        <end position="74"/>
    </location>
</feature>
<proteinExistence type="predicted"/>
<reference evidence="2" key="1">
    <citation type="submission" date="2023-03" db="EMBL/GenBank/DDBJ databases">
        <title>Massive genome expansion in bonnet fungi (Mycena s.s.) driven by repeated elements and novel gene families across ecological guilds.</title>
        <authorList>
            <consortium name="Lawrence Berkeley National Laboratory"/>
            <person name="Harder C.B."/>
            <person name="Miyauchi S."/>
            <person name="Viragh M."/>
            <person name="Kuo A."/>
            <person name="Thoen E."/>
            <person name="Andreopoulos B."/>
            <person name="Lu D."/>
            <person name="Skrede I."/>
            <person name="Drula E."/>
            <person name="Henrissat B."/>
            <person name="Morin E."/>
            <person name="Kohler A."/>
            <person name="Barry K."/>
            <person name="LaButti K."/>
            <person name="Morin E."/>
            <person name="Salamov A."/>
            <person name="Lipzen A."/>
            <person name="Mereny Z."/>
            <person name="Hegedus B."/>
            <person name="Baldrian P."/>
            <person name="Stursova M."/>
            <person name="Weitz H."/>
            <person name="Taylor A."/>
            <person name="Grigoriev I.V."/>
            <person name="Nagy L.G."/>
            <person name="Martin F."/>
            <person name="Kauserud H."/>
        </authorList>
    </citation>
    <scope>NUCLEOTIDE SEQUENCE</scope>
    <source>
        <strain evidence="2">CBHHK182m</strain>
    </source>
</reference>
<feature type="compositionally biased region" description="Polar residues" evidence="1">
    <location>
        <begin position="34"/>
        <end position="45"/>
    </location>
</feature>
<name>A0AAD7JNW8_9AGAR</name>
<comment type="caution">
    <text evidence="2">The sequence shown here is derived from an EMBL/GenBank/DDBJ whole genome shotgun (WGS) entry which is preliminary data.</text>
</comment>
<evidence type="ECO:0000256" key="1">
    <source>
        <dbReference type="SAM" id="MobiDB-lite"/>
    </source>
</evidence>
<dbReference type="AlphaFoldDB" id="A0AAD7JNW8"/>
<evidence type="ECO:0000313" key="2">
    <source>
        <dbReference type="EMBL" id="KAJ7768860.1"/>
    </source>
</evidence>
<sequence>MTAFALDATLQKAEVNQRQVVWPKRPSSCDEEGSPNNKAVKSTSSSKRDPGDHRKKKNNHLHKLGGNGRGCAGATTRRRIYEQRKRQYNAAHGSKQKLGHQNILLVEFEGRKRSGDSPAQTKGTVCKAPSETTNEYDVLRSTDVGMGRHPTDTFLDTKAARSHNASKKSKRAVVGSGRVLSLRQKYPATLLKSPGDHDLHLVTAIWHWEKKL</sequence>
<gene>
    <name evidence="2" type="ORF">B0H16DRAFT_1452788</name>
</gene>
<accession>A0AAD7JNW8</accession>
<keyword evidence="3" id="KW-1185">Reference proteome</keyword>
<organism evidence="2 3">
    <name type="scientific">Mycena metata</name>
    <dbReference type="NCBI Taxonomy" id="1033252"/>
    <lineage>
        <taxon>Eukaryota</taxon>
        <taxon>Fungi</taxon>
        <taxon>Dikarya</taxon>
        <taxon>Basidiomycota</taxon>
        <taxon>Agaricomycotina</taxon>
        <taxon>Agaricomycetes</taxon>
        <taxon>Agaricomycetidae</taxon>
        <taxon>Agaricales</taxon>
        <taxon>Marasmiineae</taxon>
        <taxon>Mycenaceae</taxon>
        <taxon>Mycena</taxon>
    </lineage>
</organism>
<dbReference type="Proteomes" id="UP001215598">
    <property type="component" value="Unassembled WGS sequence"/>
</dbReference>
<protein>
    <submittedName>
        <fullName evidence="2">Uncharacterized protein</fullName>
    </submittedName>
</protein>
<dbReference type="EMBL" id="JARKIB010000019">
    <property type="protein sequence ID" value="KAJ7768860.1"/>
    <property type="molecule type" value="Genomic_DNA"/>
</dbReference>
<evidence type="ECO:0000313" key="3">
    <source>
        <dbReference type="Proteomes" id="UP001215598"/>
    </source>
</evidence>
<feature type="compositionally biased region" description="Basic residues" evidence="1">
    <location>
        <begin position="53"/>
        <end position="63"/>
    </location>
</feature>